<sequence length="149" mass="15138">MRCVGGKAGGGAAAAGVHPRYVPERGQVLKGVLGALFGCFRPSKTRPLPRALALPTRLSFRTLLSKPATTMSPGGGYAGAGGRDKNPPPQGVHPRYIPKRGAVLKGIVRGVLRRLLLSSPLAGGPANSGGCRVRPAPTEAGGDGAEQGK</sequence>
<evidence type="ECO:0000313" key="2">
    <source>
        <dbReference type="EMBL" id="RCV08273.1"/>
    </source>
</evidence>
<dbReference type="EMBL" id="CM003528">
    <property type="protein sequence ID" value="RCV08273.1"/>
    <property type="molecule type" value="Genomic_DNA"/>
</dbReference>
<feature type="region of interest" description="Disordered" evidence="1">
    <location>
        <begin position="119"/>
        <end position="149"/>
    </location>
</feature>
<organism evidence="2">
    <name type="scientific">Setaria italica</name>
    <name type="common">Foxtail millet</name>
    <name type="synonym">Panicum italicum</name>
    <dbReference type="NCBI Taxonomy" id="4555"/>
    <lineage>
        <taxon>Eukaryota</taxon>
        <taxon>Viridiplantae</taxon>
        <taxon>Streptophyta</taxon>
        <taxon>Embryophyta</taxon>
        <taxon>Tracheophyta</taxon>
        <taxon>Spermatophyta</taxon>
        <taxon>Magnoliopsida</taxon>
        <taxon>Liliopsida</taxon>
        <taxon>Poales</taxon>
        <taxon>Poaceae</taxon>
        <taxon>PACMAD clade</taxon>
        <taxon>Panicoideae</taxon>
        <taxon>Panicodae</taxon>
        <taxon>Paniceae</taxon>
        <taxon>Cenchrinae</taxon>
        <taxon>Setaria</taxon>
    </lineage>
</organism>
<name>A0A368PRM2_SETIT</name>
<reference evidence="2" key="1">
    <citation type="journal article" date="2012" name="Nat. Biotechnol.">
        <title>Reference genome sequence of the model plant Setaria.</title>
        <authorList>
            <person name="Bennetzen J.L."/>
            <person name="Schmutz J."/>
            <person name="Wang H."/>
            <person name="Percifield R."/>
            <person name="Hawkins J."/>
            <person name="Pontaroli A.C."/>
            <person name="Estep M."/>
            <person name="Feng L."/>
            <person name="Vaughn J.N."/>
            <person name="Grimwood J."/>
            <person name="Jenkins J."/>
            <person name="Barry K."/>
            <person name="Lindquist E."/>
            <person name="Hellsten U."/>
            <person name="Deshpande S."/>
            <person name="Wang X."/>
            <person name="Wu X."/>
            <person name="Mitros T."/>
            <person name="Triplett J."/>
            <person name="Yang X."/>
            <person name="Ye C.Y."/>
            <person name="Mauro-Herrera M."/>
            <person name="Wang L."/>
            <person name="Li P."/>
            <person name="Sharma M."/>
            <person name="Sharma R."/>
            <person name="Ronald P.C."/>
            <person name="Panaud O."/>
            <person name="Kellogg E.A."/>
            <person name="Brutnell T.P."/>
            <person name="Doust A.N."/>
            <person name="Tuskan G.A."/>
            <person name="Rokhsar D."/>
            <person name="Devos K.M."/>
        </authorList>
    </citation>
    <scope>NUCLEOTIDE SEQUENCE [LARGE SCALE GENOMIC DNA]</scope>
    <source>
        <strain evidence="2">Yugu1</strain>
    </source>
</reference>
<accession>A0A368PRM2</accession>
<proteinExistence type="predicted"/>
<feature type="region of interest" description="Disordered" evidence="1">
    <location>
        <begin position="65"/>
        <end position="96"/>
    </location>
</feature>
<gene>
    <name evidence="2" type="ORF">SETIT_1G312600v2</name>
</gene>
<protein>
    <submittedName>
        <fullName evidence="2">Uncharacterized protein</fullName>
    </submittedName>
</protein>
<dbReference type="AlphaFoldDB" id="A0A368PRM2"/>
<evidence type="ECO:0000256" key="1">
    <source>
        <dbReference type="SAM" id="MobiDB-lite"/>
    </source>
</evidence>
<reference evidence="2" key="2">
    <citation type="submission" date="2015-07" db="EMBL/GenBank/DDBJ databases">
        <authorList>
            <person name="Noorani M."/>
        </authorList>
    </citation>
    <scope>NUCLEOTIDE SEQUENCE</scope>
    <source>
        <strain evidence="2">Yugu1</strain>
    </source>
</reference>